<keyword evidence="1" id="KW-1133">Transmembrane helix</keyword>
<dbReference type="EMBL" id="CADIKB010000001">
    <property type="protein sequence ID" value="CAB3639931.1"/>
    <property type="molecule type" value="Genomic_DNA"/>
</dbReference>
<sequence length="604" mass="64312">MLLNLLAFAGGMLTILSPCILPVVPLVFARVDQSFVRHGLPLLAGMALTFAAVASLAVAGGAWVAHVNEYGRWIALAFFGLFGAALLFPSIAERLTHPLVSAGNRLDGAVRRDGGEPRVMSSVALGVATGLLWAPCAGPILGLVMTGVILHRPGGAGVLPLLAFAAGAAASLAIVLALGGRLVAMLRRSYGVSERVRQVLGAAVMLSAAAIALSVDTRALALLPSLNTTGIEDRLVQRWSRRGEPQEKDRQRAEAQRAVLKVSAKTAPVGEAKPLPIAAPLPLPVEGALPTLSGAVEWLNSPPRTPADLRGKVVIVNFWTYSCINCLRTLPYLKAWSNRYREQGLVVIGVHAPEFAFEHNLANVKRAAADLHIDYPIAVDNNLAVWRAFDNQYWPAFYIVDAHGDIRYHQFGEGGYDKSEQVIRQLLADAGHATLPPPAGAARASGIEAAADPKNLESGETYVGYRQAEGFASPETLAPDMLRDYSSPARLVTGSWSLAGEWTVAGERARSGASGARIAYRFHARDLHLVLGPMADGKPVRFRVTIDGKPPGASHGADTDANGVGVVDKERLYQLVRQSGAVQDRTFDIEFLDTGVSAYAFTFG</sequence>
<keyword evidence="1" id="KW-0812">Transmembrane</keyword>
<accession>A0A6J4ZQL0</accession>
<reference evidence="3 4" key="1">
    <citation type="submission" date="2020-04" db="EMBL/GenBank/DDBJ databases">
        <authorList>
            <person name="De Canck E."/>
        </authorList>
    </citation>
    <scope>NUCLEOTIDE SEQUENCE [LARGE SCALE GENOMIC DNA]</scope>
    <source>
        <strain evidence="3 4">LMG 22037</strain>
    </source>
</reference>
<dbReference type="CDD" id="cd03012">
    <property type="entry name" value="TlpA_like_DipZ_like"/>
    <property type="match status" value="1"/>
</dbReference>
<evidence type="ECO:0000256" key="1">
    <source>
        <dbReference type="SAM" id="Phobius"/>
    </source>
</evidence>
<evidence type="ECO:0000313" key="4">
    <source>
        <dbReference type="Proteomes" id="UP000494249"/>
    </source>
</evidence>
<keyword evidence="1" id="KW-0472">Membrane</keyword>
<dbReference type="PANTHER" id="PTHR42852:SF13">
    <property type="entry name" value="PROTEIN DIPZ"/>
    <property type="match status" value="1"/>
</dbReference>
<dbReference type="Gene3D" id="2.60.120.260">
    <property type="entry name" value="Galactose-binding domain-like"/>
    <property type="match status" value="1"/>
</dbReference>
<feature type="transmembrane region" description="Helical" evidence="1">
    <location>
        <begin position="6"/>
        <end position="28"/>
    </location>
</feature>
<organism evidence="3 4">
    <name type="scientific">Paraburkholderia phenoliruptrix</name>
    <dbReference type="NCBI Taxonomy" id="252970"/>
    <lineage>
        <taxon>Bacteria</taxon>
        <taxon>Pseudomonadati</taxon>
        <taxon>Pseudomonadota</taxon>
        <taxon>Betaproteobacteria</taxon>
        <taxon>Burkholderiales</taxon>
        <taxon>Burkholderiaceae</taxon>
        <taxon>Paraburkholderia</taxon>
    </lineage>
</organism>
<gene>
    <name evidence="3" type="primary">dipZ</name>
    <name evidence="3" type="ORF">LMG22037_00185</name>
</gene>
<feature type="transmembrane region" description="Helical" evidence="1">
    <location>
        <begin position="40"/>
        <end position="64"/>
    </location>
</feature>
<dbReference type="PANTHER" id="PTHR42852">
    <property type="entry name" value="THIOL:DISULFIDE INTERCHANGE PROTEIN DSBE"/>
    <property type="match status" value="1"/>
</dbReference>
<feature type="transmembrane region" description="Helical" evidence="1">
    <location>
        <begin position="161"/>
        <end position="184"/>
    </location>
</feature>
<dbReference type="Gene3D" id="3.40.30.10">
    <property type="entry name" value="Glutaredoxin"/>
    <property type="match status" value="1"/>
</dbReference>
<dbReference type="InterPro" id="IPR013740">
    <property type="entry name" value="Redoxin"/>
</dbReference>
<evidence type="ECO:0000313" key="3">
    <source>
        <dbReference type="EMBL" id="CAB3639931.1"/>
    </source>
</evidence>
<dbReference type="Pfam" id="PF17991">
    <property type="entry name" value="Thioredoxin_10"/>
    <property type="match status" value="1"/>
</dbReference>
<feature type="transmembrane region" description="Helical" evidence="1">
    <location>
        <begin position="70"/>
        <end position="88"/>
    </location>
</feature>
<proteinExistence type="predicted"/>
<feature type="transmembrane region" description="Helical" evidence="1">
    <location>
        <begin position="122"/>
        <end position="149"/>
    </location>
</feature>
<dbReference type="Proteomes" id="UP000494249">
    <property type="component" value="Unassembled WGS sequence"/>
</dbReference>
<dbReference type="InterPro" id="IPR041017">
    <property type="entry name" value="Thioredoxin_10"/>
</dbReference>
<dbReference type="GO" id="GO:0016491">
    <property type="term" value="F:oxidoreductase activity"/>
    <property type="evidence" value="ECO:0007669"/>
    <property type="project" value="InterPro"/>
</dbReference>
<dbReference type="InterPro" id="IPR013766">
    <property type="entry name" value="Thioredoxin_domain"/>
</dbReference>
<name>A0A6J4ZQL0_9BURK</name>
<dbReference type="PROSITE" id="PS51352">
    <property type="entry name" value="THIOREDOXIN_2"/>
    <property type="match status" value="1"/>
</dbReference>
<feature type="domain" description="Thioredoxin" evidence="2">
    <location>
        <begin position="277"/>
        <end position="428"/>
    </location>
</feature>
<protein>
    <submittedName>
        <fullName evidence="3">Protein DipZ</fullName>
    </submittedName>
</protein>
<dbReference type="SUPFAM" id="SSF52833">
    <property type="entry name" value="Thioredoxin-like"/>
    <property type="match status" value="1"/>
</dbReference>
<dbReference type="InterPro" id="IPR050553">
    <property type="entry name" value="Thioredoxin_ResA/DsbE_sf"/>
</dbReference>
<evidence type="ECO:0000259" key="2">
    <source>
        <dbReference type="PROSITE" id="PS51352"/>
    </source>
</evidence>
<dbReference type="InterPro" id="IPR036249">
    <property type="entry name" value="Thioredoxin-like_sf"/>
</dbReference>
<dbReference type="RefSeq" id="WP_035476458.1">
    <property type="nucleotide sequence ID" value="NZ_CADFGL010000001.1"/>
</dbReference>
<dbReference type="Pfam" id="PF08534">
    <property type="entry name" value="Redoxin"/>
    <property type="match status" value="1"/>
</dbReference>
<dbReference type="AlphaFoldDB" id="A0A6J4ZQL0"/>